<feature type="compositionally biased region" description="Low complexity" evidence="2">
    <location>
        <begin position="445"/>
        <end position="457"/>
    </location>
</feature>
<reference evidence="4 5" key="1">
    <citation type="submission" date="2022-01" db="EMBL/GenBank/DDBJ databases">
        <authorList>
            <person name="Xiong W."/>
            <person name="Schranz E."/>
        </authorList>
    </citation>
    <scope>NUCLEOTIDE SEQUENCE [LARGE SCALE GENOMIC DNA]</scope>
</reference>
<dbReference type="PROSITE" id="PS51746">
    <property type="entry name" value="PPM_2"/>
    <property type="match status" value="1"/>
</dbReference>
<dbReference type="GO" id="GO:0009507">
    <property type="term" value="C:chloroplast"/>
    <property type="evidence" value="ECO:0007669"/>
    <property type="project" value="TreeGrafter"/>
</dbReference>
<evidence type="ECO:0000313" key="4">
    <source>
        <dbReference type="EMBL" id="CAH1426199.1"/>
    </source>
</evidence>
<evidence type="ECO:0000313" key="5">
    <source>
        <dbReference type="Proteomes" id="UP001157418"/>
    </source>
</evidence>
<dbReference type="InterPro" id="IPR001932">
    <property type="entry name" value="PPM-type_phosphatase-like_dom"/>
</dbReference>
<dbReference type="PANTHER" id="PTHR12320">
    <property type="entry name" value="PROTEIN PHOSPHATASE 2C"/>
    <property type="match status" value="1"/>
</dbReference>
<name>A0AAU9MPS2_9ASTR</name>
<sequence>MSNQCSNIFNYRSFNLFPPFNTPLKPYATTLPPVFPFNGNLILIDKRLGNRKLSLPPPIAAQISSDVVLVATTEHHDGSLIFQFGDASEVVKNDEVEETESKAELESNVVNVLDGDQDRQVVEKTTEGESVSDVDRLTEVADEITNVDIDSDIAERETNVTSDLRDSHAVLMERVSCISEEEVISLQFDAKMNESLKDVESTLDTTECTAQPDDKTEDQLVSVKPESIQASDIEVMDVKQPYAADELDKVETEDTSESDTEDIIPPATIHITDVELMGAANEDVNEELQDMNINGITLIDEIPASDSLGAEPLDEVSQLQAVDIKVETTMEISSTEVMDVKDQSMENELQEVSTNKRDENDVAYVIPVSSVGEADPILEEDVSQPQSTPAPLRPVMQVSDIELHDSMDQNPDNVLLQTHNETELQVELMDITQTDELQKVETEDTTTSDTKDLSPPTILNISDTELMDAGNEDMEEGLQDRNMNEGTFIDEMPPSDPSGAETILDEVSQIQLADFNLEATMEVSSAKGMDVKDQPVEDELQQVSYVMPVTFIEEEVSQPQSTPLEFKSTMQVSDIELQDTMSLNSDDGILHVIDEIENPSESVKVESMQVSHIEAMDELLEVETKDTRESDAKDSVCPETMHTSDIELTEAANGNLVEGLQEVNTGNSDKNDVSNVMHAEPVLEEEEKQPCSTPVELKHSIQVSDIEVQDTKNQSLDDVILQIIEEDAGDNYIKDFERSLHQLEAQLVQDERVNHNILEQCAEVDALESSMLVEQVANVSQLEAERVEEIYLTGYILSSGAALLEHPFKALTGGDDAYFLSSSKWLGVASGVSQWSFEGTDPGVYAQELMRTCEEIVSVSDTTSNVPMTSPVELLCRGVKETNMSGSSNIMIANFNGQALHVANIGDTGFLIIRHGAVYKKSSPLLHEFHFALQVENLDDPLHLVEEHIIEVDEGDILVSATDGLFDNLYEQEIAMVVSKSLQAGMKPEEVAKVLATRAQEVGVSAFVRSPFSDAAQAAGYTGYSGGKPDNVAVIVSLVEKISTS</sequence>
<gene>
    <name evidence="4" type="ORF">LVIROSA_LOCUS13291</name>
</gene>
<accession>A0AAU9MPS2</accession>
<dbReference type="Pfam" id="PF00481">
    <property type="entry name" value="PP2C"/>
    <property type="match status" value="1"/>
</dbReference>
<dbReference type="SMART" id="SM00332">
    <property type="entry name" value="PP2Cc"/>
    <property type="match status" value="1"/>
</dbReference>
<feature type="domain" description="PPM-type phosphatase" evidence="3">
    <location>
        <begin position="798"/>
        <end position="1039"/>
    </location>
</feature>
<protein>
    <recommendedName>
        <fullName evidence="3">PPM-type phosphatase domain-containing protein</fullName>
    </recommendedName>
</protein>
<feature type="region of interest" description="Disordered" evidence="2">
    <location>
        <begin position="439"/>
        <end position="458"/>
    </location>
</feature>
<proteinExistence type="predicted"/>
<organism evidence="4 5">
    <name type="scientific">Lactuca virosa</name>
    <dbReference type="NCBI Taxonomy" id="75947"/>
    <lineage>
        <taxon>Eukaryota</taxon>
        <taxon>Viridiplantae</taxon>
        <taxon>Streptophyta</taxon>
        <taxon>Embryophyta</taxon>
        <taxon>Tracheophyta</taxon>
        <taxon>Spermatophyta</taxon>
        <taxon>Magnoliopsida</taxon>
        <taxon>eudicotyledons</taxon>
        <taxon>Gunneridae</taxon>
        <taxon>Pentapetalae</taxon>
        <taxon>asterids</taxon>
        <taxon>campanulids</taxon>
        <taxon>Asterales</taxon>
        <taxon>Asteraceae</taxon>
        <taxon>Cichorioideae</taxon>
        <taxon>Cichorieae</taxon>
        <taxon>Lactucinae</taxon>
        <taxon>Lactuca</taxon>
    </lineage>
</organism>
<dbReference type="InterPro" id="IPR039123">
    <property type="entry name" value="PPTC7"/>
</dbReference>
<feature type="coiled-coil region" evidence="1">
    <location>
        <begin position="733"/>
        <end position="760"/>
    </location>
</feature>
<keyword evidence="5" id="KW-1185">Reference proteome</keyword>
<dbReference type="EMBL" id="CAKMRJ010002223">
    <property type="protein sequence ID" value="CAH1426199.1"/>
    <property type="molecule type" value="Genomic_DNA"/>
</dbReference>
<dbReference type="PANTHER" id="PTHR12320:SF1">
    <property type="entry name" value="PROTEIN PHOSPHATASE PTC7 HOMOLOG"/>
    <property type="match status" value="1"/>
</dbReference>
<evidence type="ECO:0000256" key="2">
    <source>
        <dbReference type="SAM" id="MobiDB-lite"/>
    </source>
</evidence>
<dbReference type="InterPro" id="IPR036457">
    <property type="entry name" value="PPM-type-like_dom_sf"/>
</dbReference>
<dbReference type="GO" id="GO:0004722">
    <property type="term" value="F:protein serine/threonine phosphatase activity"/>
    <property type="evidence" value="ECO:0007669"/>
    <property type="project" value="TreeGrafter"/>
</dbReference>
<evidence type="ECO:0000256" key="1">
    <source>
        <dbReference type="SAM" id="Coils"/>
    </source>
</evidence>
<keyword evidence="1" id="KW-0175">Coiled coil</keyword>
<dbReference type="Proteomes" id="UP001157418">
    <property type="component" value="Unassembled WGS sequence"/>
</dbReference>
<dbReference type="Gene3D" id="3.60.40.10">
    <property type="entry name" value="PPM-type phosphatase domain"/>
    <property type="match status" value="1"/>
</dbReference>
<comment type="caution">
    <text evidence="4">The sequence shown here is derived from an EMBL/GenBank/DDBJ whole genome shotgun (WGS) entry which is preliminary data.</text>
</comment>
<evidence type="ECO:0000259" key="3">
    <source>
        <dbReference type="PROSITE" id="PS51746"/>
    </source>
</evidence>
<dbReference type="AlphaFoldDB" id="A0AAU9MPS2"/>
<dbReference type="SUPFAM" id="SSF81606">
    <property type="entry name" value="PP2C-like"/>
    <property type="match status" value="1"/>
</dbReference>